<dbReference type="Gene3D" id="3.10.129.10">
    <property type="entry name" value="Hotdog Thioesterase"/>
    <property type="match status" value="1"/>
</dbReference>
<name>A0A9D7E2L4_9PROT</name>
<dbReference type="Pfam" id="PF22817">
    <property type="entry name" value="ApeP-like"/>
    <property type="match status" value="1"/>
</dbReference>
<accession>A0A9D7E2L4</accession>
<dbReference type="Proteomes" id="UP000807785">
    <property type="component" value="Unassembled WGS sequence"/>
</dbReference>
<evidence type="ECO:0000313" key="1">
    <source>
        <dbReference type="EMBL" id="MBK6971765.1"/>
    </source>
</evidence>
<dbReference type="CDD" id="cd01289">
    <property type="entry name" value="FabA_like"/>
    <property type="match status" value="1"/>
</dbReference>
<sequence length="158" mass="16770">MTFDRAWIAAHIPHQGSMCLLDGVLEWDDERIVCHADSHRAHDNPLRSHGCLHAACGIEYAAQAMAVHGALCNAAGGRPRAGFLASLRSVELLVDRLDDIATPLNIAAQRQGGDRNSVLYGFVVSGTGARLIEGRAAVILDAAALVARPDVRTKGSTP</sequence>
<dbReference type="SUPFAM" id="SSF54637">
    <property type="entry name" value="Thioesterase/thiol ester dehydrase-isomerase"/>
    <property type="match status" value="1"/>
</dbReference>
<dbReference type="AlphaFoldDB" id="A0A9D7E2L4"/>
<dbReference type="InterPro" id="IPR016776">
    <property type="entry name" value="ApeP-like_dehydratase"/>
</dbReference>
<dbReference type="InterPro" id="IPR029069">
    <property type="entry name" value="HotDog_dom_sf"/>
</dbReference>
<organism evidence="1 2">
    <name type="scientific">Candidatus Methylophosphatis roskildensis</name>
    <dbReference type="NCBI Taxonomy" id="2899263"/>
    <lineage>
        <taxon>Bacteria</taxon>
        <taxon>Pseudomonadati</taxon>
        <taxon>Pseudomonadota</taxon>
        <taxon>Betaproteobacteria</taxon>
        <taxon>Nitrosomonadales</taxon>
        <taxon>Sterolibacteriaceae</taxon>
        <taxon>Candidatus Methylophosphatis</taxon>
    </lineage>
</organism>
<reference evidence="1" key="1">
    <citation type="submission" date="2020-10" db="EMBL/GenBank/DDBJ databases">
        <title>Connecting structure to function with the recovery of over 1000 high-quality activated sludge metagenome-assembled genomes encoding full-length rRNA genes using long-read sequencing.</title>
        <authorList>
            <person name="Singleton C.M."/>
            <person name="Petriglieri F."/>
            <person name="Kristensen J.M."/>
            <person name="Kirkegaard R.H."/>
            <person name="Michaelsen T.Y."/>
            <person name="Andersen M.H."/>
            <person name="Karst S.M."/>
            <person name="Dueholm M.S."/>
            <person name="Nielsen P.H."/>
            <person name="Albertsen M."/>
        </authorList>
    </citation>
    <scope>NUCLEOTIDE SEQUENCE</scope>
    <source>
        <strain evidence="1">Bjer_18-Q3-R1-45_BAT3C.347</strain>
    </source>
</reference>
<evidence type="ECO:0000313" key="2">
    <source>
        <dbReference type="Proteomes" id="UP000807785"/>
    </source>
</evidence>
<dbReference type="EMBL" id="JADJEV010000001">
    <property type="protein sequence ID" value="MBK6971765.1"/>
    <property type="molecule type" value="Genomic_DNA"/>
</dbReference>
<protein>
    <submittedName>
        <fullName evidence="1">Hotdog family protein</fullName>
    </submittedName>
</protein>
<proteinExistence type="predicted"/>
<comment type="caution">
    <text evidence="1">The sequence shown here is derived from an EMBL/GenBank/DDBJ whole genome shotgun (WGS) entry which is preliminary data.</text>
</comment>
<gene>
    <name evidence="1" type="ORF">IPH26_01975</name>
</gene>